<dbReference type="EMBL" id="AVOT02039750">
    <property type="protein sequence ID" value="MBW0534847.1"/>
    <property type="molecule type" value="Genomic_DNA"/>
</dbReference>
<sequence>MPKGYILLLALLNFTPSIGNRWFFHPGSMAVTTMKNKPPQLVLRQSQPGTKLGPIGNTISFMANWPPLVLYGLLVIAPFPLAISCHHWPPWPTSTSPTSRPLSLFLGPGVLSVFQGSKDPLASWPNPLY</sequence>
<keyword evidence="3" id="KW-1185">Reference proteome</keyword>
<organism evidence="2 3">
    <name type="scientific">Austropuccinia psidii MF-1</name>
    <dbReference type="NCBI Taxonomy" id="1389203"/>
    <lineage>
        <taxon>Eukaryota</taxon>
        <taxon>Fungi</taxon>
        <taxon>Dikarya</taxon>
        <taxon>Basidiomycota</taxon>
        <taxon>Pucciniomycotina</taxon>
        <taxon>Pucciniomycetes</taxon>
        <taxon>Pucciniales</taxon>
        <taxon>Sphaerophragmiaceae</taxon>
        <taxon>Austropuccinia</taxon>
    </lineage>
</organism>
<evidence type="ECO:0000256" key="1">
    <source>
        <dbReference type="SAM" id="SignalP"/>
    </source>
</evidence>
<proteinExistence type="predicted"/>
<protein>
    <submittedName>
        <fullName evidence="2">Uncharacterized protein</fullName>
    </submittedName>
</protein>
<reference evidence="2" key="1">
    <citation type="submission" date="2021-03" db="EMBL/GenBank/DDBJ databases">
        <title>Draft genome sequence of rust myrtle Austropuccinia psidii MF-1, a brazilian biotype.</title>
        <authorList>
            <person name="Quecine M.C."/>
            <person name="Pachon D.M.R."/>
            <person name="Bonatelli M.L."/>
            <person name="Correr F.H."/>
            <person name="Franceschini L.M."/>
            <person name="Leite T.F."/>
            <person name="Margarido G.R.A."/>
            <person name="Almeida C.A."/>
            <person name="Ferrarezi J.A."/>
            <person name="Labate C.A."/>
        </authorList>
    </citation>
    <scope>NUCLEOTIDE SEQUENCE</scope>
    <source>
        <strain evidence="2">MF-1</strain>
    </source>
</reference>
<keyword evidence="1" id="KW-0732">Signal</keyword>
<dbReference type="AlphaFoldDB" id="A0A9Q3FB53"/>
<evidence type="ECO:0000313" key="2">
    <source>
        <dbReference type="EMBL" id="MBW0534847.1"/>
    </source>
</evidence>
<gene>
    <name evidence="2" type="ORF">O181_074562</name>
</gene>
<dbReference type="Proteomes" id="UP000765509">
    <property type="component" value="Unassembled WGS sequence"/>
</dbReference>
<accession>A0A9Q3FB53</accession>
<name>A0A9Q3FB53_9BASI</name>
<feature type="chain" id="PRO_5040246575" evidence="1">
    <location>
        <begin position="20"/>
        <end position="129"/>
    </location>
</feature>
<comment type="caution">
    <text evidence="2">The sequence shown here is derived from an EMBL/GenBank/DDBJ whole genome shotgun (WGS) entry which is preliminary data.</text>
</comment>
<evidence type="ECO:0000313" key="3">
    <source>
        <dbReference type="Proteomes" id="UP000765509"/>
    </source>
</evidence>
<feature type="signal peptide" evidence="1">
    <location>
        <begin position="1"/>
        <end position="19"/>
    </location>
</feature>